<keyword evidence="1" id="KW-1133">Transmembrane helix</keyword>
<keyword evidence="2" id="KW-1185">Reference proteome</keyword>
<evidence type="ECO:0000313" key="3">
    <source>
        <dbReference type="WBParaSite" id="jg15726"/>
    </source>
</evidence>
<evidence type="ECO:0000256" key="1">
    <source>
        <dbReference type="SAM" id="Phobius"/>
    </source>
</evidence>
<reference evidence="3" key="1">
    <citation type="submission" date="2022-11" db="UniProtKB">
        <authorList>
            <consortium name="WormBaseParasite"/>
        </authorList>
    </citation>
    <scope>IDENTIFICATION</scope>
</reference>
<accession>A0A915D5Z7</accession>
<evidence type="ECO:0000313" key="2">
    <source>
        <dbReference type="Proteomes" id="UP000887574"/>
    </source>
</evidence>
<dbReference type="Proteomes" id="UP000887574">
    <property type="component" value="Unplaced"/>
</dbReference>
<dbReference type="AlphaFoldDB" id="A0A915D5Z7"/>
<organism evidence="2 3">
    <name type="scientific">Ditylenchus dipsaci</name>
    <dbReference type="NCBI Taxonomy" id="166011"/>
    <lineage>
        <taxon>Eukaryota</taxon>
        <taxon>Metazoa</taxon>
        <taxon>Ecdysozoa</taxon>
        <taxon>Nematoda</taxon>
        <taxon>Chromadorea</taxon>
        <taxon>Rhabditida</taxon>
        <taxon>Tylenchina</taxon>
        <taxon>Tylenchomorpha</taxon>
        <taxon>Sphaerularioidea</taxon>
        <taxon>Anguinidae</taxon>
        <taxon>Anguininae</taxon>
        <taxon>Ditylenchus</taxon>
    </lineage>
</organism>
<sequence length="163" mass="17943">MLVRSLFCVFLTTCYWYGLYNTNSAYSLSIFSVALFGHLLLFHVIGITALLYTVLTGSNIASNTSNPASLIAVISKKIFTFATNICGLLLSMELFMSGAEVCSLGRVAGVEKCTCLIALFGLKILCMKIQLHINTVREQSTEVTNLENQIESSEPTLHIEIEF</sequence>
<proteinExistence type="predicted"/>
<keyword evidence="1" id="KW-0812">Transmembrane</keyword>
<name>A0A915D5Z7_9BILA</name>
<feature type="transmembrane region" description="Helical" evidence="1">
    <location>
        <begin position="25"/>
        <end position="55"/>
    </location>
</feature>
<keyword evidence="1" id="KW-0472">Membrane</keyword>
<dbReference type="WBParaSite" id="jg15726">
    <property type="protein sequence ID" value="jg15726"/>
    <property type="gene ID" value="jg15726"/>
</dbReference>
<protein>
    <submittedName>
        <fullName evidence="3">Uncharacterized protein</fullName>
    </submittedName>
</protein>